<comment type="caution">
    <text evidence="3">The sequence shown here is derived from an EMBL/GenBank/DDBJ whole genome shotgun (WGS) entry which is preliminary data.</text>
</comment>
<evidence type="ECO:0000313" key="4">
    <source>
        <dbReference type="Proteomes" id="UP001295740"/>
    </source>
</evidence>
<keyword evidence="4" id="KW-1185">Reference proteome</keyword>
<dbReference type="AlphaFoldDB" id="A0AAI8YM81"/>
<reference evidence="3" key="1">
    <citation type="submission" date="2023-10" db="EMBL/GenBank/DDBJ databases">
        <authorList>
            <person name="Hackl T."/>
        </authorList>
    </citation>
    <scope>NUCLEOTIDE SEQUENCE</scope>
</reference>
<keyword evidence="2" id="KW-0732">Signal</keyword>
<sequence>MHYFRLSSLSGALVLSIIVSFAVPPTLGVALPSSDDNSETDAASSLLPASSPYGSASRVRARDGKWSDLDNKWSDVFHLSGRKNYKRQYTNCMCGYAPGLPPSDTPDFWAGWTKCNGDCSRKLVVSDKMLKSVKDWYQDSAGNEKMLKHPWPPTPVCDAVKENSEE</sequence>
<accession>A0AAI8YM81</accession>
<protein>
    <submittedName>
        <fullName evidence="3">Uu.00g056700.m01.CDS01</fullName>
    </submittedName>
</protein>
<dbReference type="Proteomes" id="UP001295740">
    <property type="component" value="Unassembled WGS sequence"/>
</dbReference>
<feature type="chain" id="PRO_5042475709" evidence="2">
    <location>
        <begin position="29"/>
        <end position="166"/>
    </location>
</feature>
<proteinExistence type="predicted"/>
<evidence type="ECO:0000313" key="3">
    <source>
        <dbReference type="EMBL" id="CAJ2509770.1"/>
    </source>
</evidence>
<feature type="signal peptide" evidence="2">
    <location>
        <begin position="1"/>
        <end position="28"/>
    </location>
</feature>
<gene>
    <name evidence="3" type="ORF">KHLLAP_LOCUS10238</name>
</gene>
<evidence type="ECO:0000256" key="2">
    <source>
        <dbReference type="SAM" id="SignalP"/>
    </source>
</evidence>
<evidence type="ECO:0000256" key="1">
    <source>
        <dbReference type="SAM" id="MobiDB-lite"/>
    </source>
</evidence>
<feature type="region of interest" description="Disordered" evidence="1">
    <location>
        <begin position="143"/>
        <end position="166"/>
    </location>
</feature>
<organism evidence="3 4">
    <name type="scientific">Anthostomella pinea</name>
    <dbReference type="NCBI Taxonomy" id="933095"/>
    <lineage>
        <taxon>Eukaryota</taxon>
        <taxon>Fungi</taxon>
        <taxon>Dikarya</taxon>
        <taxon>Ascomycota</taxon>
        <taxon>Pezizomycotina</taxon>
        <taxon>Sordariomycetes</taxon>
        <taxon>Xylariomycetidae</taxon>
        <taxon>Xylariales</taxon>
        <taxon>Xylariaceae</taxon>
        <taxon>Anthostomella</taxon>
    </lineage>
</organism>
<dbReference type="EMBL" id="CAUWAG010000013">
    <property type="protein sequence ID" value="CAJ2509770.1"/>
    <property type="molecule type" value="Genomic_DNA"/>
</dbReference>
<name>A0AAI8YM81_9PEZI</name>